<keyword evidence="2" id="KW-1185">Reference proteome</keyword>
<gene>
    <name evidence="1" type="ORF">GPECTOR_111g249</name>
</gene>
<comment type="caution">
    <text evidence="1">The sequence shown here is derived from an EMBL/GenBank/DDBJ whole genome shotgun (WGS) entry which is preliminary data.</text>
</comment>
<evidence type="ECO:0000313" key="2">
    <source>
        <dbReference type="Proteomes" id="UP000075714"/>
    </source>
</evidence>
<dbReference type="Proteomes" id="UP000075714">
    <property type="component" value="Unassembled WGS sequence"/>
</dbReference>
<accession>A0A150FZ70</accession>
<dbReference type="EMBL" id="LSYV01000111">
    <property type="protein sequence ID" value="KXZ42916.1"/>
    <property type="molecule type" value="Genomic_DNA"/>
</dbReference>
<reference evidence="2" key="1">
    <citation type="journal article" date="2016" name="Nat. Commun.">
        <title>The Gonium pectorale genome demonstrates co-option of cell cycle regulation during the evolution of multicellularity.</title>
        <authorList>
            <person name="Hanschen E.R."/>
            <person name="Marriage T.N."/>
            <person name="Ferris P.J."/>
            <person name="Hamaji T."/>
            <person name="Toyoda A."/>
            <person name="Fujiyama A."/>
            <person name="Neme R."/>
            <person name="Noguchi H."/>
            <person name="Minakuchi Y."/>
            <person name="Suzuki M."/>
            <person name="Kawai-Toyooka H."/>
            <person name="Smith D.R."/>
            <person name="Sparks H."/>
            <person name="Anderson J."/>
            <person name="Bakaric R."/>
            <person name="Luria V."/>
            <person name="Karger A."/>
            <person name="Kirschner M.W."/>
            <person name="Durand P.M."/>
            <person name="Michod R.E."/>
            <person name="Nozaki H."/>
            <person name="Olson B.J."/>
        </authorList>
    </citation>
    <scope>NUCLEOTIDE SEQUENCE [LARGE SCALE GENOMIC DNA]</scope>
    <source>
        <strain evidence="2">NIES-2863</strain>
    </source>
</reference>
<dbReference type="OrthoDB" id="10570632at2759"/>
<organism evidence="1 2">
    <name type="scientific">Gonium pectorale</name>
    <name type="common">Green alga</name>
    <dbReference type="NCBI Taxonomy" id="33097"/>
    <lineage>
        <taxon>Eukaryota</taxon>
        <taxon>Viridiplantae</taxon>
        <taxon>Chlorophyta</taxon>
        <taxon>core chlorophytes</taxon>
        <taxon>Chlorophyceae</taxon>
        <taxon>CS clade</taxon>
        <taxon>Chlamydomonadales</taxon>
        <taxon>Volvocaceae</taxon>
        <taxon>Gonium</taxon>
    </lineage>
</organism>
<proteinExistence type="predicted"/>
<dbReference type="AlphaFoldDB" id="A0A150FZ70"/>
<protein>
    <submittedName>
        <fullName evidence="1">Uncharacterized protein</fullName>
    </submittedName>
</protein>
<evidence type="ECO:0000313" key="1">
    <source>
        <dbReference type="EMBL" id="KXZ42916.1"/>
    </source>
</evidence>
<name>A0A150FZ70_GONPE</name>
<sequence length="250" mass="25145">MKPIEPKTLANGFTARPGTASAGRPIEVITNHLPLDVGIGTVYQYEVALRRTAVLDVQQCLRDAQKARLLPAVTAGARAAATAGATDDEAAPPPSTAAASAASSEAAALAVVELVSRASVAWEADTVRAGPGTYVSYKTESRTAKVSGLLPLKLLEGFRSAVSLLATGPTLALDAASAVVAEDGALLPQIEAALNAKGGDLARQLQQRSTQARLEAALVGLEVGAGGGEEEPGSVGRAGTAIAADTSTGI</sequence>